<gene>
    <name evidence="4" type="ORF">QT716_07380</name>
</gene>
<comment type="cofactor">
    <cofactor evidence="2">
        <name>a divalent metal cation</name>
        <dbReference type="ChEBI" id="CHEBI:60240"/>
    </cofactor>
</comment>
<comment type="caution">
    <text evidence="4">The sequence shown here is derived from an EMBL/GenBank/DDBJ whole genome shotgun (WGS) entry which is preliminary data.</text>
</comment>
<evidence type="ECO:0000256" key="2">
    <source>
        <dbReference type="RuleBase" id="RU362039"/>
    </source>
</evidence>
<evidence type="ECO:0000313" key="5">
    <source>
        <dbReference type="Proteomes" id="UP001280629"/>
    </source>
</evidence>
<dbReference type="PANTHER" id="PTHR11124">
    <property type="entry name" value="VACUOLAR SORTING PROTEIN VPS29"/>
    <property type="match status" value="1"/>
</dbReference>
<dbReference type="EMBL" id="JAUBDH010000004">
    <property type="protein sequence ID" value="MDW0109879.1"/>
    <property type="molecule type" value="Genomic_DNA"/>
</dbReference>
<evidence type="ECO:0000259" key="3">
    <source>
        <dbReference type="Pfam" id="PF12850"/>
    </source>
</evidence>
<accession>A0ABU4FYS7</accession>
<name>A0ABU4FYS7_9BACL</name>
<keyword evidence="5" id="KW-1185">Reference proteome</keyword>
<dbReference type="InterPro" id="IPR024654">
    <property type="entry name" value="Calcineurin-like_PHP_lpxH"/>
</dbReference>
<comment type="similarity">
    <text evidence="1 2">Belongs to the metallophosphoesterase superfamily. YfcE family.</text>
</comment>
<dbReference type="Proteomes" id="UP001280629">
    <property type="component" value="Unassembled WGS sequence"/>
</dbReference>
<keyword evidence="2" id="KW-0479">Metal-binding</keyword>
<dbReference type="SUPFAM" id="SSF56300">
    <property type="entry name" value="Metallo-dependent phosphatases"/>
    <property type="match status" value="1"/>
</dbReference>
<dbReference type="EC" id="3.1.4.-" evidence="2"/>
<sequence>MSVKVIITGDTHIPGRGKKLPERLLAACSKADLIIHTGDWRSPDVYETLSAYTEVVGVYGNVDGEEIRTIVPAQQVIEVGGLRIGLVHGHGEKKTTEQRAVEAFADESVDAIVFGHSHIPVIKYFKGTLLMNPGSPTDKRKLPFYSFITLEVGDELLPELVLFRDKS</sequence>
<dbReference type="Pfam" id="PF12850">
    <property type="entry name" value="Metallophos_2"/>
    <property type="match status" value="1"/>
</dbReference>
<dbReference type="Gene3D" id="3.60.21.10">
    <property type="match status" value="1"/>
</dbReference>
<dbReference type="InterPro" id="IPR000979">
    <property type="entry name" value="Phosphodiesterase_MJ0936/Vps29"/>
</dbReference>
<dbReference type="NCBIfam" id="TIGR00040">
    <property type="entry name" value="yfcE"/>
    <property type="match status" value="1"/>
</dbReference>
<organism evidence="4 5">
    <name type="scientific">Sporosarcina aquimarina</name>
    <dbReference type="NCBI Taxonomy" id="114975"/>
    <lineage>
        <taxon>Bacteria</taxon>
        <taxon>Bacillati</taxon>
        <taxon>Bacillota</taxon>
        <taxon>Bacilli</taxon>
        <taxon>Bacillales</taxon>
        <taxon>Caryophanaceae</taxon>
        <taxon>Sporosarcina</taxon>
    </lineage>
</organism>
<dbReference type="RefSeq" id="WP_317935435.1">
    <property type="nucleotide sequence ID" value="NZ_JAUBDH010000004.1"/>
</dbReference>
<proteinExistence type="inferred from homology"/>
<reference evidence="4 5" key="1">
    <citation type="submission" date="2023-06" db="EMBL/GenBank/DDBJ databases">
        <title>Sporosarcina sp. nov., isolated from Korean traditional fermented seafood 'Jeotgal'.</title>
        <authorList>
            <person name="Yang A.-I."/>
            <person name="Shin N.-R."/>
        </authorList>
    </citation>
    <scope>NUCLEOTIDE SEQUENCE [LARGE SCALE GENOMIC DNA]</scope>
    <source>
        <strain evidence="4 5">KCTC3840</strain>
    </source>
</reference>
<evidence type="ECO:0000256" key="1">
    <source>
        <dbReference type="ARBA" id="ARBA00008950"/>
    </source>
</evidence>
<evidence type="ECO:0000313" key="4">
    <source>
        <dbReference type="EMBL" id="MDW0109879.1"/>
    </source>
</evidence>
<protein>
    <recommendedName>
        <fullName evidence="2">Phosphoesterase</fullName>
        <ecNumber evidence="2">3.1.4.-</ecNumber>
    </recommendedName>
</protein>
<feature type="domain" description="Calcineurin-like phosphoesterase" evidence="3">
    <location>
        <begin position="4"/>
        <end position="154"/>
    </location>
</feature>
<dbReference type="InterPro" id="IPR029052">
    <property type="entry name" value="Metallo-depent_PP-like"/>
</dbReference>